<dbReference type="Proteomes" id="UP001499938">
    <property type="component" value="Unassembled WGS sequence"/>
</dbReference>
<sequence length="171" mass="17965">MTSPARPDGRTVSGNGKWFLLALCLAAIAVFGLLWPSIQEWRERTNDSTLSVVDLKIFPLTADAKKECTKADTAALQRATTAVTGTFIGVDGTTATFDADHWYRGGPADRITITSSSTAKLNEGLKAAGLDGGRVLIASRSGEVLMCGESGPYSDELGALYVTTYGQAAAS</sequence>
<dbReference type="EMBL" id="BAAAPO010000050">
    <property type="protein sequence ID" value="GAA1805754.1"/>
    <property type="molecule type" value="Genomic_DNA"/>
</dbReference>
<name>A0ABN2M0Y9_9MICO</name>
<proteinExistence type="predicted"/>
<evidence type="ECO:0000313" key="3">
    <source>
        <dbReference type="Proteomes" id="UP001499938"/>
    </source>
</evidence>
<keyword evidence="1" id="KW-0472">Membrane</keyword>
<keyword evidence="1" id="KW-0812">Transmembrane</keyword>
<reference evidence="2 3" key="1">
    <citation type="journal article" date="2019" name="Int. J. Syst. Evol. Microbiol.">
        <title>The Global Catalogue of Microorganisms (GCM) 10K type strain sequencing project: providing services to taxonomists for standard genome sequencing and annotation.</title>
        <authorList>
            <consortium name="The Broad Institute Genomics Platform"/>
            <consortium name="The Broad Institute Genome Sequencing Center for Infectious Disease"/>
            <person name="Wu L."/>
            <person name="Ma J."/>
        </authorList>
    </citation>
    <scope>NUCLEOTIDE SEQUENCE [LARGE SCALE GENOMIC DNA]</scope>
    <source>
        <strain evidence="2 3">JCM 15592</strain>
    </source>
</reference>
<keyword evidence="3" id="KW-1185">Reference proteome</keyword>
<comment type="caution">
    <text evidence="2">The sequence shown here is derived from an EMBL/GenBank/DDBJ whole genome shotgun (WGS) entry which is preliminary data.</text>
</comment>
<feature type="transmembrane region" description="Helical" evidence="1">
    <location>
        <begin position="18"/>
        <end position="35"/>
    </location>
</feature>
<accession>A0ABN2M0Y9</accession>
<dbReference type="RefSeq" id="WP_344087703.1">
    <property type="nucleotide sequence ID" value="NZ_BAAAPO010000050.1"/>
</dbReference>
<organism evidence="2 3">
    <name type="scientific">Nostocoides veronense</name>
    <dbReference type="NCBI Taxonomy" id="330836"/>
    <lineage>
        <taxon>Bacteria</taxon>
        <taxon>Bacillati</taxon>
        <taxon>Actinomycetota</taxon>
        <taxon>Actinomycetes</taxon>
        <taxon>Micrococcales</taxon>
        <taxon>Intrasporangiaceae</taxon>
        <taxon>Nostocoides</taxon>
    </lineage>
</organism>
<evidence type="ECO:0000256" key="1">
    <source>
        <dbReference type="SAM" id="Phobius"/>
    </source>
</evidence>
<protein>
    <submittedName>
        <fullName evidence="2">Uncharacterized protein</fullName>
    </submittedName>
</protein>
<keyword evidence="1" id="KW-1133">Transmembrane helix</keyword>
<evidence type="ECO:0000313" key="2">
    <source>
        <dbReference type="EMBL" id="GAA1805754.1"/>
    </source>
</evidence>
<gene>
    <name evidence="2" type="ORF">GCM10009811_31610</name>
</gene>